<dbReference type="EMBL" id="JAJFAZ020000003">
    <property type="protein sequence ID" value="KAI5338789.1"/>
    <property type="molecule type" value="Genomic_DNA"/>
</dbReference>
<evidence type="ECO:0000256" key="1">
    <source>
        <dbReference type="SAM" id="MobiDB-lite"/>
    </source>
</evidence>
<gene>
    <name evidence="2" type="ORF">L3X38_018061</name>
</gene>
<dbReference type="AlphaFoldDB" id="A0AAD4W8I5"/>
<keyword evidence="3" id="KW-1185">Reference proteome</keyword>
<comment type="caution">
    <text evidence="2">The sequence shown here is derived from an EMBL/GenBank/DDBJ whole genome shotgun (WGS) entry which is preliminary data.</text>
</comment>
<evidence type="ECO:0000313" key="2">
    <source>
        <dbReference type="EMBL" id="KAI5338789.1"/>
    </source>
</evidence>
<accession>A0AAD4W8I5</accession>
<reference evidence="2 3" key="1">
    <citation type="journal article" date="2022" name="G3 (Bethesda)">
        <title>Whole-genome sequence and methylome profiling of the almond [Prunus dulcis (Mill.) D.A. Webb] cultivar 'Nonpareil'.</title>
        <authorList>
            <person name="D'Amico-Willman K.M."/>
            <person name="Ouma W.Z."/>
            <person name="Meulia T."/>
            <person name="Sideli G.M."/>
            <person name="Gradziel T.M."/>
            <person name="Fresnedo-Ramirez J."/>
        </authorList>
    </citation>
    <scope>NUCLEOTIDE SEQUENCE [LARGE SCALE GENOMIC DNA]</scope>
    <source>
        <strain evidence="2">Clone GOH B32 T37-40</strain>
    </source>
</reference>
<proteinExistence type="predicted"/>
<dbReference type="Proteomes" id="UP001054821">
    <property type="component" value="Chromosome 3"/>
</dbReference>
<organism evidence="2 3">
    <name type="scientific">Prunus dulcis</name>
    <name type="common">Almond</name>
    <name type="synonym">Amygdalus dulcis</name>
    <dbReference type="NCBI Taxonomy" id="3755"/>
    <lineage>
        <taxon>Eukaryota</taxon>
        <taxon>Viridiplantae</taxon>
        <taxon>Streptophyta</taxon>
        <taxon>Embryophyta</taxon>
        <taxon>Tracheophyta</taxon>
        <taxon>Spermatophyta</taxon>
        <taxon>Magnoliopsida</taxon>
        <taxon>eudicotyledons</taxon>
        <taxon>Gunneridae</taxon>
        <taxon>Pentapetalae</taxon>
        <taxon>rosids</taxon>
        <taxon>fabids</taxon>
        <taxon>Rosales</taxon>
        <taxon>Rosaceae</taxon>
        <taxon>Amygdaloideae</taxon>
        <taxon>Amygdaleae</taxon>
        <taxon>Prunus</taxon>
    </lineage>
</organism>
<name>A0AAD4W8I5_PRUDU</name>
<sequence>MPLKKKTRSNTRASQDGPDHGDSASRQNASPREEEHAISKPSEENGKTSQEEFAAVGKGSEQNGPSFVTQEDVIAMLEKELSQSQEDWKYVLQPPYPSSLLQ</sequence>
<evidence type="ECO:0000313" key="3">
    <source>
        <dbReference type="Proteomes" id="UP001054821"/>
    </source>
</evidence>
<feature type="compositionally biased region" description="Basic and acidic residues" evidence="1">
    <location>
        <begin position="31"/>
        <end position="50"/>
    </location>
</feature>
<protein>
    <submittedName>
        <fullName evidence="2">Uncharacterized protein</fullName>
    </submittedName>
</protein>
<feature type="region of interest" description="Disordered" evidence="1">
    <location>
        <begin position="1"/>
        <end position="67"/>
    </location>
</feature>